<dbReference type="EMBL" id="CAMPGE010015208">
    <property type="protein sequence ID" value="CAI2373843.1"/>
    <property type="molecule type" value="Genomic_DNA"/>
</dbReference>
<protein>
    <submittedName>
        <fullName evidence="1">Uncharacterized protein</fullName>
    </submittedName>
</protein>
<sequence length="301" mass="35740">MEDSYCQNLKLQSRNHWKSVDMIHRGKTAQRSPQESYKEAEELLNKLHKVKARATSFLKRERSSSVIQNLGNDKVYADLRKKLRDIKERKFGLKGRQIHNASQNIGTTANVYFKPKNMKMIPCKNAVSNLIKSRKANFLKYRDKSETSIERSLYKGEIVDKLQKYLEKNKSSEILNQPKRRNLRNLHHRTSHHVVLKENTSKERKVRIKTPVKDDIIKIEEKMKHKIKEDPILKDLSIKFMKQKKSLMNALKTYQKKRVTRDNTPLQFLLNRKKKEDIRRVMEHVRGSRSMRESKVHSPRE</sequence>
<name>A0AAD1XJK2_EUPCR</name>
<reference evidence="1" key="1">
    <citation type="submission" date="2023-07" db="EMBL/GenBank/DDBJ databases">
        <authorList>
            <consortium name="AG Swart"/>
            <person name="Singh M."/>
            <person name="Singh A."/>
            <person name="Seah K."/>
            <person name="Emmerich C."/>
        </authorList>
    </citation>
    <scope>NUCLEOTIDE SEQUENCE</scope>
    <source>
        <strain evidence="1">DP1</strain>
    </source>
</reference>
<organism evidence="1 2">
    <name type="scientific">Euplotes crassus</name>
    <dbReference type="NCBI Taxonomy" id="5936"/>
    <lineage>
        <taxon>Eukaryota</taxon>
        <taxon>Sar</taxon>
        <taxon>Alveolata</taxon>
        <taxon>Ciliophora</taxon>
        <taxon>Intramacronucleata</taxon>
        <taxon>Spirotrichea</taxon>
        <taxon>Hypotrichia</taxon>
        <taxon>Euplotida</taxon>
        <taxon>Euplotidae</taxon>
        <taxon>Moneuplotes</taxon>
    </lineage>
</organism>
<evidence type="ECO:0000313" key="2">
    <source>
        <dbReference type="Proteomes" id="UP001295684"/>
    </source>
</evidence>
<dbReference type="AlphaFoldDB" id="A0AAD1XJK2"/>
<accession>A0AAD1XJK2</accession>
<evidence type="ECO:0000313" key="1">
    <source>
        <dbReference type="EMBL" id="CAI2373843.1"/>
    </source>
</evidence>
<gene>
    <name evidence="1" type="ORF">ECRASSUSDP1_LOCUS15192</name>
</gene>
<dbReference type="Proteomes" id="UP001295684">
    <property type="component" value="Unassembled WGS sequence"/>
</dbReference>
<proteinExistence type="predicted"/>
<keyword evidence="2" id="KW-1185">Reference proteome</keyword>
<comment type="caution">
    <text evidence="1">The sequence shown here is derived from an EMBL/GenBank/DDBJ whole genome shotgun (WGS) entry which is preliminary data.</text>
</comment>